<dbReference type="NCBIfam" id="TIGR00516">
    <property type="entry name" value="acpS"/>
    <property type="match status" value="1"/>
</dbReference>
<gene>
    <name evidence="8 10" type="primary">acpS</name>
    <name evidence="10" type="ORF">ENV82_00505</name>
</gene>
<evidence type="ECO:0000256" key="6">
    <source>
        <dbReference type="ARBA" id="ARBA00023098"/>
    </source>
</evidence>
<dbReference type="EMBL" id="DTHV01000016">
    <property type="protein sequence ID" value="HGW59915.1"/>
    <property type="molecule type" value="Genomic_DNA"/>
</dbReference>
<comment type="cofactor">
    <cofactor evidence="8">
        <name>Mg(2+)</name>
        <dbReference type="ChEBI" id="CHEBI:18420"/>
    </cofactor>
</comment>
<sequence>MENRVGIDIVSIKRIEKLYQNYGIRLLKRILSEEEYKYFENRTKKLEFLAGRFAAKEAITKVLDKPCPLSSLTIDYSYGNRPFLRGHPDIFISISHDGDFAIAVAVKVQQ</sequence>
<keyword evidence="3 8" id="KW-0479">Metal-binding</keyword>
<dbReference type="GO" id="GO:0000287">
    <property type="term" value="F:magnesium ion binding"/>
    <property type="evidence" value="ECO:0007669"/>
    <property type="project" value="UniProtKB-UniRule"/>
</dbReference>
<dbReference type="InterPro" id="IPR002582">
    <property type="entry name" value="ACPS"/>
</dbReference>
<feature type="binding site" evidence="8">
    <location>
        <position position="8"/>
    </location>
    <ligand>
        <name>Mg(2+)</name>
        <dbReference type="ChEBI" id="CHEBI:18420"/>
    </ligand>
</feature>
<feature type="binding site" evidence="8">
    <location>
        <position position="57"/>
    </location>
    <ligand>
        <name>Mg(2+)</name>
        <dbReference type="ChEBI" id="CHEBI:18420"/>
    </ligand>
</feature>
<evidence type="ECO:0000256" key="7">
    <source>
        <dbReference type="ARBA" id="ARBA00023160"/>
    </source>
</evidence>
<keyword evidence="8" id="KW-0963">Cytoplasm</keyword>
<evidence type="ECO:0000259" key="9">
    <source>
        <dbReference type="Pfam" id="PF01648"/>
    </source>
</evidence>
<dbReference type="SUPFAM" id="SSF56214">
    <property type="entry name" value="4'-phosphopantetheinyl transferase"/>
    <property type="match status" value="1"/>
</dbReference>
<proteinExistence type="inferred from homology"/>
<dbReference type="InterPro" id="IPR037143">
    <property type="entry name" value="4-PPantetheinyl_Trfase_dom_sf"/>
</dbReference>
<evidence type="ECO:0000256" key="3">
    <source>
        <dbReference type="ARBA" id="ARBA00022723"/>
    </source>
</evidence>
<dbReference type="GO" id="GO:0008897">
    <property type="term" value="F:holo-[acyl-carrier-protein] synthase activity"/>
    <property type="evidence" value="ECO:0007669"/>
    <property type="project" value="UniProtKB-UniRule"/>
</dbReference>
<keyword evidence="7 8" id="KW-0275">Fatty acid biosynthesis</keyword>
<dbReference type="GO" id="GO:0006633">
    <property type="term" value="P:fatty acid biosynthetic process"/>
    <property type="evidence" value="ECO:0007669"/>
    <property type="project" value="UniProtKB-UniRule"/>
</dbReference>
<dbReference type="GO" id="GO:0005737">
    <property type="term" value="C:cytoplasm"/>
    <property type="evidence" value="ECO:0007669"/>
    <property type="project" value="UniProtKB-SubCell"/>
</dbReference>
<evidence type="ECO:0000256" key="1">
    <source>
        <dbReference type="ARBA" id="ARBA00022516"/>
    </source>
</evidence>
<evidence type="ECO:0000256" key="8">
    <source>
        <dbReference type="HAMAP-Rule" id="MF_00101"/>
    </source>
</evidence>
<keyword evidence="4 8" id="KW-0276">Fatty acid metabolism</keyword>
<comment type="subcellular location">
    <subcellularLocation>
        <location evidence="8">Cytoplasm</location>
    </subcellularLocation>
</comment>
<comment type="function">
    <text evidence="8">Transfers the 4'-phosphopantetheine moiety from coenzyme A to a Ser of acyl-carrier-protein.</text>
</comment>
<dbReference type="AlphaFoldDB" id="A0A7C4XZV4"/>
<name>A0A7C4XZV4_9BACT</name>
<dbReference type="Gene3D" id="3.90.470.20">
    <property type="entry name" value="4'-phosphopantetheinyl transferase domain"/>
    <property type="match status" value="1"/>
</dbReference>
<keyword evidence="6 8" id="KW-0443">Lipid metabolism</keyword>
<protein>
    <recommendedName>
        <fullName evidence="8">Holo-[acyl-carrier-protein] synthase</fullName>
        <shortName evidence="8">Holo-ACP synthase</shortName>
        <ecNumber evidence="8">2.7.8.7</ecNumber>
    </recommendedName>
    <alternativeName>
        <fullName evidence="8">4'-phosphopantetheinyl transferase AcpS</fullName>
    </alternativeName>
</protein>
<reference evidence="10" key="1">
    <citation type="journal article" date="2020" name="mSystems">
        <title>Genome- and Community-Level Interaction Insights into Carbon Utilization and Element Cycling Functions of Hydrothermarchaeota in Hydrothermal Sediment.</title>
        <authorList>
            <person name="Zhou Z."/>
            <person name="Liu Y."/>
            <person name="Xu W."/>
            <person name="Pan J."/>
            <person name="Luo Z.H."/>
            <person name="Li M."/>
        </authorList>
    </citation>
    <scope>NUCLEOTIDE SEQUENCE [LARGE SCALE GENOMIC DNA]</scope>
    <source>
        <strain evidence="10">SpSt-794</strain>
    </source>
</reference>
<comment type="catalytic activity">
    <reaction evidence="8">
        <text>apo-[ACP] + CoA = holo-[ACP] + adenosine 3',5'-bisphosphate + H(+)</text>
        <dbReference type="Rhea" id="RHEA:12068"/>
        <dbReference type="Rhea" id="RHEA-COMP:9685"/>
        <dbReference type="Rhea" id="RHEA-COMP:9690"/>
        <dbReference type="ChEBI" id="CHEBI:15378"/>
        <dbReference type="ChEBI" id="CHEBI:29999"/>
        <dbReference type="ChEBI" id="CHEBI:57287"/>
        <dbReference type="ChEBI" id="CHEBI:58343"/>
        <dbReference type="ChEBI" id="CHEBI:64479"/>
        <dbReference type="EC" id="2.7.8.7"/>
    </reaction>
</comment>
<organism evidence="10">
    <name type="scientific">Caldisericum exile</name>
    <dbReference type="NCBI Taxonomy" id="693075"/>
    <lineage>
        <taxon>Bacteria</taxon>
        <taxon>Pseudomonadati</taxon>
        <taxon>Caldisericota/Cryosericota group</taxon>
        <taxon>Caldisericota</taxon>
        <taxon>Caldisericia</taxon>
        <taxon>Caldisericales</taxon>
        <taxon>Caldisericaceae</taxon>
        <taxon>Caldisericum</taxon>
    </lineage>
</organism>
<feature type="domain" description="4'-phosphopantetheinyl transferase" evidence="9">
    <location>
        <begin position="4"/>
        <end position="105"/>
    </location>
</feature>
<evidence type="ECO:0000256" key="4">
    <source>
        <dbReference type="ARBA" id="ARBA00022832"/>
    </source>
</evidence>
<dbReference type="InterPro" id="IPR004568">
    <property type="entry name" value="Ppantetheine-prot_Trfase_dom"/>
</dbReference>
<dbReference type="InterPro" id="IPR008278">
    <property type="entry name" value="4-PPantetheinyl_Trfase_dom"/>
</dbReference>
<accession>A0A7C4XZV4</accession>
<comment type="caution">
    <text evidence="10">The sequence shown here is derived from an EMBL/GenBank/DDBJ whole genome shotgun (WGS) entry which is preliminary data.</text>
</comment>
<keyword evidence="5 8" id="KW-0460">Magnesium</keyword>
<dbReference type="Pfam" id="PF01648">
    <property type="entry name" value="ACPS"/>
    <property type="match status" value="1"/>
</dbReference>
<evidence type="ECO:0000256" key="2">
    <source>
        <dbReference type="ARBA" id="ARBA00022679"/>
    </source>
</evidence>
<dbReference type="EC" id="2.7.8.7" evidence="8"/>
<comment type="similarity">
    <text evidence="8">Belongs to the P-Pant transferase superfamily. AcpS family.</text>
</comment>
<keyword evidence="1 8" id="KW-0444">Lipid biosynthesis</keyword>
<evidence type="ECO:0000313" key="10">
    <source>
        <dbReference type="EMBL" id="HGW59915.1"/>
    </source>
</evidence>
<dbReference type="HAMAP" id="MF_00101">
    <property type="entry name" value="AcpS"/>
    <property type="match status" value="1"/>
</dbReference>
<evidence type="ECO:0000256" key="5">
    <source>
        <dbReference type="ARBA" id="ARBA00022842"/>
    </source>
</evidence>
<dbReference type="NCBIfam" id="TIGR00556">
    <property type="entry name" value="pantethn_trn"/>
    <property type="match status" value="1"/>
</dbReference>
<keyword evidence="2 8" id="KW-0808">Transferase</keyword>